<evidence type="ECO:0000259" key="2">
    <source>
        <dbReference type="Pfam" id="PF01079"/>
    </source>
</evidence>
<dbReference type="InterPro" id="IPR036844">
    <property type="entry name" value="Hint_dom_sf"/>
</dbReference>
<evidence type="ECO:0000313" key="3">
    <source>
        <dbReference type="EMBL" id="CAD8475571.1"/>
    </source>
</evidence>
<proteinExistence type="predicted"/>
<reference evidence="3" key="1">
    <citation type="submission" date="2021-01" db="EMBL/GenBank/DDBJ databases">
        <authorList>
            <person name="Corre E."/>
            <person name="Pelletier E."/>
            <person name="Niang G."/>
            <person name="Scheremetjew M."/>
            <person name="Finn R."/>
            <person name="Kale V."/>
            <person name="Holt S."/>
            <person name="Cochrane G."/>
            <person name="Meng A."/>
            <person name="Brown T."/>
            <person name="Cohen L."/>
        </authorList>
    </citation>
    <scope>NUCLEOTIDE SEQUENCE</scope>
    <source>
        <strain evidence="3">CCMP325</strain>
    </source>
</reference>
<feature type="domain" description="Hedgehog protein Hint" evidence="2">
    <location>
        <begin position="294"/>
        <end position="449"/>
    </location>
</feature>
<name>A0A7S0E625_9CRYP</name>
<keyword evidence="1" id="KW-0812">Transmembrane</keyword>
<keyword evidence="1" id="KW-0472">Membrane</keyword>
<gene>
    <name evidence="3" type="ORF">HPHI1048_LOCUS5854</name>
</gene>
<keyword evidence="1" id="KW-1133">Transmembrane helix</keyword>
<dbReference type="Gene3D" id="2.170.16.10">
    <property type="entry name" value="Hedgehog/Intein (Hint) domain"/>
    <property type="match status" value="1"/>
</dbReference>
<organism evidence="3">
    <name type="scientific">Hanusia phi</name>
    <dbReference type="NCBI Taxonomy" id="3032"/>
    <lineage>
        <taxon>Eukaryota</taxon>
        <taxon>Cryptophyceae</taxon>
        <taxon>Pyrenomonadales</taxon>
        <taxon>Geminigeraceae</taxon>
        <taxon>Hanusia</taxon>
    </lineage>
</organism>
<dbReference type="AlphaFoldDB" id="A0A7S0E625"/>
<dbReference type="SUPFAM" id="SSF51294">
    <property type="entry name" value="Hedgehog/intein (Hint) domain"/>
    <property type="match status" value="1"/>
</dbReference>
<protein>
    <recommendedName>
        <fullName evidence="2">Hedgehog protein Hint domain-containing protein</fullName>
    </recommendedName>
</protein>
<dbReference type="InterPro" id="IPR001767">
    <property type="entry name" value="Hedgehog_Hint"/>
</dbReference>
<dbReference type="CDD" id="cd00081">
    <property type="entry name" value="Hint"/>
    <property type="match status" value="1"/>
</dbReference>
<evidence type="ECO:0000256" key="1">
    <source>
        <dbReference type="SAM" id="Phobius"/>
    </source>
</evidence>
<feature type="transmembrane region" description="Helical" evidence="1">
    <location>
        <begin position="7"/>
        <end position="27"/>
    </location>
</feature>
<dbReference type="Pfam" id="PF01079">
    <property type="entry name" value="Hint"/>
    <property type="match status" value="1"/>
</dbReference>
<sequence length="521" mass="57035">MRHIRHYLPAVAFTATISAILCVWVLLAQTQVPRSPPLLEGKGPEVTYLPGTASVKGHWAYMPAARIARMREALQDTAQVSHQQGQGHWEYVPVSVLKREMHLKQRLISLANATNISSGDAGNSTDDMDAAAAEADPFTGERTCAISSLVQQAKAIFPRWNKCGYLLEDKGETDDPKYDFVDDGVISAPFNDTQCTPDNIEKPPCNKLSIRTLLRGTKQSLVDCMMSIEGLSQTCYTFDSCGTVAQDGIWMGQKSSVCSAPVGGYYKEPEVERMCGICQMFHATAGMFAVTKGDPIEKHGCFSTSGQVQVRRGGRVDIAPLGDIRVNDVIANGPSNDDFGRVYFIHDHAVDHSIVRLETGAGAIELTPPHMLYVCKGPCEDGGSLESTELMQASDVEVGDYLLGQNELAQVRSISHGASKVRYVLVENDTIMVNGIVASVFSTAAAAWETLPFRFLDHLYPGLLQVEAVAIALHDVLESPLLQTIESFLDSLNRIRTMQQLPSHRSHWLAKEDLVATWPVK</sequence>
<accession>A0A7S0E625</accession>
<dbReference type="GO" id="GO:0016540">
    <property type="term" value="P:protein autoprocessing"/>
    <property type="evidence" value="ECO:0007669"/>
    <property type="project" value="InterPro"/>
</dbReference>
<dbReference type="EMBL" id="HBEO01008416">
    <property type="protein sequence ID" value="CAD8475571.1"/>
    <property type="molecule type" value="Transcribed_RNA"/>
</dbReference>